<sequence length="90" mass="10073">MEPIDDILGRLKRMECPAGEVADRVRTMLAEYEGVAETEIAVFRERGLDRDATQGYIARFPRNHNGLGLAVLTESGMDDYVARVVDAYLL</sequence>
<keyword evidence="2" id="KW-1185">Reference proteome</keyword>
<accession>A0A1M6L9S2</accession>
<evidence type="ECO:0000313" key="1">
    <source>
        <dbReference type="EMBL" id="SHJ67912.1"/>
    </source>
</evidence>
<proteinExistence type="predicted"/>
<reference evidence="1 2" key="1">
    <citation type="submission" date="2016-11" db="EMBL/GenBank/DDBJ databases">
        <authorList>
            <person name="Varghese N."/>
            <person name="Submissions S."/>
        </authorList>
    </citation>
    <scope>NUCLEOTIDE SEQUENCE [LARGE SCALE GENOMIC DNA]</scope>
    <source>
        <strain evidence="1 2">DSM 15287</strain>
    </source>
</reference>
<dbReference type="Proteomes" id="UP000322917">
    <property type="component" value="Unassembled WGS sequence"/>
</dbReference>
<dbReference type="RefSeq" id="WP_149735730.1">
    <property type="nucleotide sequence ID" value="NZ_FQZD01000032.1"/>
</dbReference>
<name>A0A1M6L9S2_9FIRM</name>
<evidence type="ECO:0000313" key="2">
    <source>
        <dbReference type="Proteomes" id="UP000322917"/>
    </source>
</evidence>
<dbReference type="EMBL" id="FQZD01000032">
    <property type="protein sequence ID" value="SHJ67912.1"/>
    <property type="molecule type" value="Genomic_DNA"/>
</dbReference>
<dbReference type="AlphaFoldDB" id="A0A1M6L9S2"/>
<gene>
    <name evidence="1" type="ORF">SAMN02745170_03071</name>
</gene>
<organism evidence="1 2">
    <name type="scientific">Propionispora hippei DSM 15287</name>
    <dbReference type="NCBI Taxonomy" id="1123003"/>
    <lineage>
        <taxon>Bacteria</taxon>
        <taxon>Bacillati</taxon>
        <taxon>Bacillota</taxon>
        <taxon>Negativicutes</taxon>
        <taxon>Selenomonadales</taxon>
        <taxon>Sporomusaceae</taxon>
        <taxon>Propionispora</taxon>
    </lineage>
</organism>
<protein>
    <submittedName>
        <fullName evidence="1">Uncharacterized protein</fullName>
    </submittedName>
</protein>
<dbReference type="OrthoDB" id="1911204at2"/>